<feature type="transmembrane region" description="Helical" evidence="1">
    <location>
        <begin position="9"/>
        <end position="26"/>
    </location>
</feature>
<evidence type="ECO:0000313" key="2">
    <source>
        <dbReference type="EMBL" id="KEI69336.1"/>
    </source>
</evidence>
<sequence length="150" mass="16687">MESALNRSFLFLWLISVSLFFILGVLSLQFEIYRWFPAFGFIGYSILLLLLLTTLSRACLKWHYIAISGTLILFGAVVSLDIVVSKEAIIADLAALEVEGLRTVISDPVMVDNYVNILVVLLNIFTSSVAGNALFYGLNSRNFQENNSVV</sequence>
<dbReference type="eggNOG" id="ENOG502ZN5C">
    <property type="taxonomic scope" value="Bacteria"/>
</dbReference>
<feature type="transmembrane region" description="Helical" evidence="1">
    <location>
        <begin position="64"/>
        <end position="84"/>
    </location>
</feature>
<organism evidence="2 3">
    <name type="scientific">Endozoicomonas elysicola</name>
    <dbReference type="NCBI Taxonomy" id="305900"/>
    <lineage>
        <taxon>Bacteria</taxon>
        <taxon>Pseudomonadati</taxon>
        <taxon>Pseudomonadota</taxon>
        <taxon>Gammaproteobacteria</taxon>
        <taxon>Oceanospirillales</taxon>
        <taxon>Endozoicomonadaceae</taxon>
        <taxon>Endozoicomonas</taxon>
    </lineage>
</organism>
<dbReference type="EMBL" id="JOJP01000001">
    <property type="protein sequence ID" value="KEI69336.1"/>
    <property type="molecule type" value="Genomic_DNA"/>
</dbReference>
<evidence type="ECO:0000256" key="1">
    <source>
        <dbReference type="SAM" id="Phobius"/>
    </source>
</evidence>
<dbReference type="Proteomes" id="UP000027997">
    <property type="component" value="Unassembled WGS sequence"/>
</dbReference>
<protein>
    <submittedName>
        <fullName evidence="2">Uncharacterized protein</fullName>
    </submittedName>
</protein>
<name>A0A081K5B0_9GAMM</name>
<dbReference type="RefSeq" id="WP_020583223.1">
    <property type="nucleotide sequence ID" value="NZ_JOJP01000001.1"/>
</dbReference>
<comment type="caution">
    <text evidence="2">The sequence shown here is derived from an EMBL/GenBank/DDBJ whole genome shotgun (WGS) entry which is preliminary data.</text>
</comment>
<feature type="transmembrane region" description="Helical" evidence="1">
    <location>
        <begin position="32"/>
        <end position="52"/>
    </location>
</feature>
<keyword evidence="3" id="KW-1185">Reference proteome</keyword>
<keyword evidence="1" id="KW-0812">Transmembrane</keyword>
<keyword evidence="1" id="KW-1133">Transmembrane helix</keyword>
<accession>A0A081K5B0</accession>
<proteinExistence type="predicted"/>
<reference evidence="2 3" key="1">
    <citation type="submission" date="2014-06" db="EMBL/GenBank/DDBJ databases">
        <title>Whole Genome Sequences of Three Symbiotic Endozoicomonas Bacteria.</title>
        <authorList>
            <person name="Neave M.J."/>
            <person name="Apprill A."/>
            <person name="Voolstra C.R."/>
        </authorList>
    </citation>
    <scope>NUCLEOTIDE SEQUENCE [LARGE SCALE GENOMIC DNA]</scope>
    <source>
        <strain evidence="2 3">DSM 22380</strain>
    </source>
</reference>
<gene>
    <name evidence="2" type="ORF">GV64_00040</name>
</gene>
<dbReference type="AlphaFoldDB" id="A0A081K5B0"/>
<evidence type="ECO:0000313" key="3">
    <source>
        <dbReference type="Proteomes" id="UP000027997"/>
    </source>
</evidence>
<keyword evidence="1" id="KW-0472">Membrane</keyword>
<feature type="transmembrane region" description="Helical" evidence="1">
    <location>
        <begin position="114"/>
        <end position="138"/>
    </location>
</feature>